<dbReference type="InterPro" id="IPR036388">
    <property type="entry name" value="WH-like_DNA-bd_sf"/>
</dbReference>
<dbReference type="SUPFAM" id="SSF46785">
    <property type="entry name" value="Winged helix' DNA-binding domain"/>
    <property type="match status" value="1"/>
</dbReference>
<dbReference type="GO" id="GO:0005524">
    <property type="term" value="F:ATP binding"/>
    <property type="evidence" value="ECO:0007669"/>
    <property type="project" value="UniProtKB-KW"/>
</dbReference>
<dbReference type="InterPro" id="IPR036390">
    <property type="entry name" value="WH_DNA-bd_sf"/>
</dbReference>
<dbReference type="Gene3D" id="3.40.50.300">
    <property type="entry name" value="P-loop containing nucleotide triphosphate hydrolases"/>
    <property type="match status" value="1"/>
</dbReference>
<dbReference type="InterPro" id="IPR027417">
    <property type="entry name" value="P-loop_NTPase"/>
</dbReference>
<evidence type="ECO:0000259" key="4">
    <source>
        <dbReference type="PROSITE" id="PS51206"/>
    </source>
</evidence>
<dbReference type="Pfam" id="PF02257">
    <property type="entry name" value="RFX_DNA_binding"/>
    <property type="match status" value="1"/>
</dbReference>
<accession>A0A0F9TZG0</accession>
<protein>
    <recommendedName>
        <fullName evidence="4">SF3 helicase domain-containing protein</fullName>
    </recommendedName>
</protein>
<comment type="caution">
    <text evidence="5">The sequence shown here is derived from an EMBL/GenBank/DDBJ whole genome shotgun (WGS) entry which is preliminary data.</text>
</comment>
<feature type="domain" description="SF3 helicase" evidence="4">
    <location>
        <begin position="164"/>
        <end position="318"/>
    </location>
</feature>
<keyword evidence="2" id="KW-0378">Hydrolase</keyword>
<proteinExistence type="predicted"/>
<keyword evidence="3" id="KW-0067">ATP-binding</keyword>
<dbReference type="PROSITE" id="PS51206">
    <property type="entry name" value="SF3_HELICASE_1"/>
    <property type="match status" value="1"/>
</dbReference>
<dbReference type="GO" id="GO:0003677">
    <property type="term" value="F:DNA binding"/>
    <property type="evidence" value="ECO:0007669"/>
    <property type="project" value="InterPro"/>
</dbReference>
<dbReference type="InterPro" id="IPR051620">
    <property type="entry name" value="ORF904-like_C"/>
</dbReference>
<reference evidence="5" key="1">
    <citation type="journal article" date="2015" name="Nature">
        <title>Complex archaea that bridge the gap between prokaryotes and eukaryotes.</title>
        <authorList>
            <person name="Spang A."/>
            <person name="Saw J.H."/>
            <person name="Jorgensen S.L."/>
            <person name="Zaremba-Niedzwiedzka K."/>
            <person name="Martijn J."/>
            <person name="Lind A.E."/>
            <person name="van Eijk R."/>
            <person name="Schleper C."/>
            <person name="Guy L."/>
            <person name="Ettema T.J."/>
        </authorList>
    </citation>
    <scope>NUCLEOTIDE SEQUENCE</scope>
</reference>
<name>A0A0F9TZG0_9ZZZZ</name>
<dbReference type="EMBL" id="LAZR01000231">
    <property type="protein sequence ID" value="KKN80382.1"/>
    <property type="molecule type" value="Genomic_DNA"/>
</dbReference>
<evidence type="ECO:0000313" key="5">
    <source>
        <dbReference type="EMBL" id="KKN80382.1"/>
    </source>
</evidence>
<dbReference type="InterPro" id="IPR014015">
    <property type="entry name" value="Helicase_SF3_DNA-vir"/>
</dbReference>
<dbReference type="AlphaFoldDB" id="A0A0F9TZG0"/>
<dbReference type="InterPro" id="IPR003150">
    <property type="entry name" value="DNA-bd_RFX"/>
</dbReference>
<dbReference type="PANTHER" id="PTHR35372">
    <property type="entry name" value="ATP BINDING PROTEIN-RELATED"/>
    <property type="match status" value="1"/>
</dbReference>
<dbReference type="PANTHER" id="PTHR35372:SF2">
    <property type="entry name" value="SF3 HELICASE DOMAIN-CONTAINING PROTEIN"/>
    <property type="match status" value="1"/>
</dbReference>
<dbReference type="Gene3D" id="1.10.10.10">
    <property type="entry name" value="Winged helix-like DNA-binding domain superfamily/Winged helix DNA-binding domain"/>
    <property type="match status" value="1"/>
</dbReference>
<dbReference type="SUPFAM" id="SSF52540">
    <property type="entry name" value="P-loop containing nucleoside triphosphate hydrolases"/>
    <property type="match status" value="1"/>
</dbReference>
<evidence type="ECO:0000256" key="3">
    <source>
        <dbReference type="ARBA" id="ARBA00022840"/>
    </source>
</evidence>
<keyword evidence="1" id="KW-0547">Nucleotide-binding</keyword>
<dbReference type="InterPro" id="IPR045455">
    <property type="entry name" value="NrS-1_pol-like_helicase"/>
</dbReference>
<organism evidence="5">
    <name type="scientific">marine sediment metagenome</name>
    <dbReference type="NCBI Taxonomy" id="412755"/>
    <lineage>
        <taxon>unclassified sequences</taxon>
        <taxon>metagenomes</taxon>
        <taxon>ecological metagenomes</taxon>
    </lineage>
</organism>
<evidence type="ECO:0000256" key="2">
    <source>
        <dbReference type="ARBA" id="ARBA00022801"/>
    </source>
</evidence>
<dbReference type="NCBIfam" id="TIGR01613">
    <property type="entry name" value="primase_Cterm"/>
    <property type="match status" value="1"/>
</dbReference>
<evidence type="ECO:0000256" key="1">
    <source>
        <dbReference type="ARBA" id="ARBA00022741"/>
    </source>
</evidence>
<dbReference type="GO" id="GO:0006355">
    <property type="term" value="P:regulation of DNA-templated transcription"/>
    <property type="evidence" value="ECO:0007669"/>
    <property type="project" value="InterPro"/>
</dbReference>
<dbReference type="Pfam" id="PF19263">
    <property type="entry name" value="DUF5906"/>
    <property type="match status" value="1"/>
</dbReference>
<dbReference type="InterPro" id="IPR006500">
    <property type="entry name" value="Helicase_put_C_phage/plasmid"/>
</dbReference>
<dbReference type="GO" id="GO:0016787">
    <property type="term" value="F:hydrolase activity"/>
    <property type="evidence" value="ECO:0007669"/>
    <property type="project" value="UniProtKB-KW"/>
</dbReference>
<sequence>MSKSDKYLGLAARFVKDRFGSPSTLRYYRQEWWIWSQGRYRVQSEDDLTGMMVLWLHEEEEDSRLAAVRELRNHIRVLDCVSVASTVDMPLYVNVDHYDDTSNFLAFQDCLIDLDVLASGPIRPIRLRPDSNWFSAVVMSYNYEPEATCPQFHVFLDKVLPDKPSQDVLQEWFGYCLTKDNSFRKLMILFGEARTGKSTLSNILEAVIGPENRSAVPLECFWNRFSPHEMVGKLVNFCGDCNQIDRLAEGVIKRFTGGDTILVDRKYKDPVSLKMTAKIIVATNVFPQVKDPSEALWDRFIVVPMNVRIQDHEIDLSLLNSEKTSWPLRWELPGIFNWAIEGLKRLKRQGKFTTSQVFEQAKTTVRHENCSLSQFVDERCNPDPSCSETTSRFMNEYICFCDSMNLKAMNSSQVGRTLRKLIPGMEKKRMGSRYEQQMHYVGLQIIVPRS</sequence>
<gene>
    <name evidence="5" type="ORF">LCGC14_0329750</name>
</gene>